<dbReference type="AlphaFoldDB" id="A0A6P7RA49"/>
<feature type="compositionally biased region" description="Polar residues" evidence="5">
    <location>
        <begin position="772"/>
        <end position="794"/>
    </location>
</feature>
<feature type="compositionally biased region" description="Low complexity" evidence="5">
    <location>
        <begin position="676"/>
        <end position="688"/>
    </location>
</feature>
<dbReference type="PROSITE" id="PS00478">
    <property type="entry name" value="LIM_DOMAIN_1"/>
    <property type="match status" value="1"/>
</dbReference>
<keyword evidence="7" id="KW-1185">Reference proteome</keyword>
<dbReference type="Pfam" id="PF15949">
    <property type="entry name" value="DUF4757"/>
    <property type="match status" value="1"/>
</dbReference>
<accession>A0A6P7RA49</accession>
<keyword evidence="3 4" id="KW-0440">LIM domain</keyword>
<feature type="region of interest" description="Disordered" evidence="5">
    <location>
        <begin position="355"/>
        <end position="429"/>
    </location>
</feature>
<evidence type="ECO:0000256" key="5">
    <source>
        <dbReference type="SAM" id="MobiDB-lite"/>
    </source>
</evidence>
<evidence type="ECO:0000256" key="3">
    <source>
        <dbReference type="ARBA" id="ARBA00023038"/>
    </source>
</evidence>
<keyword evidence="2 4" id="KW-0862">Zinc</keyword>
<dbReference type="GO" id="GO:0046872">
    <property type="term" value="F:metal ion binding"/>
    <property type="evidence" value="ECO:0007669"/>
    <property type="project" value="UniProtKB-KW"/>
</dbReference>
<dbReference type="CDD" id="cd08368">
    <property type="entry name" value="LIM"/>
    <property type="match status" value="1"/>
</dbReference>
<feature type="compositionally biased region" description="Polar residues" evidence="5">
    <location>
        <begin position="313"/>
        <end position="322"/>
    </location>
</feature>
<protein>
    <submittedName>
        <fullName evidence="8">LIM and calponin homology domains-containing protein 1 isoform X17</fullName>
    </submittedName>
</protein>
<dbReference type="Pfam" id="PF00412">
    <property type="entry name" value="LIM"/>
    <property type="match status" value="1"/>
</dbReference>
<organism evidence="7 8">
    <name type="scientific">Mus caroli</name>
    <name type="common">Ryukyu mouse</name>
    <name type="synonym">Ricefield mouse</name>
    <dbReference type="NCBI Taxonomy" id="10089"/>
    <lineage>
        <taxon>Eukaryota</taxon>
        <taxon>Metazoa</taxon>
        <taxon>Chordata</taxon>
        <taxon>Craniata</taxon>
        <taxon>Vertebrata</taxon>
        <taxon>Euteleostomi</taxon>
        <taxon>Mammalia</taxon>
        <taxon>Eutheria</taxon>
        <taxon>Euarchontoglires</taxon>
        <taxon>Glires</taxon>
        <taxon>Rodentia</taxon>
        <taxon>Myomorpha</taxon>
        <taxon>Muroidea</taxon>
        <taxon>Muridae</taxon>
        <taxon>Murinae</taxon>
        <taxon>Mus</taxon>
        <taxon>Mus</taxon>
    </lineage>
</organism>
<feature type="compositionally biased region" description="Polar residues" evidence="5">
    <location>
        <begin position="737"/>
        <end position="752"/>
    </location>
</feature>
<feature type="compositionally biased region" description="Basic and acidic residues" evidence="5">
    <location>
        <begin position="1"/>
        <end position="16"/>
    </location>
</feature>
<dbReference type="CTD" id="22998"/>
<feature type="domain" description="LIM zinc-binding" evidence="6">
    <location>
        <begin position="826"/>
        <end position="892"/>
    </location>
</feature>
<feature type="compositionally biased region" description="Polar residues" evidence="5">
    <location>
        <begin position="577"/>
        <end position="601"/>
    </location>
</feature>
<dbReference type="InterPro" id="IPR031865">
    <property type="entry name" value="DUF4757"/>
</dbReference>
<dbReference type="FunFam" id="2.10.110.10:FF:000041">
    <property type="entry name" value="LIM and calponin homology domains 1"/>
    <property type="match status" value="1"/>
</dbReference>
<feature type="region of interest" description="Disordered" evidence="5">
    <location>
        <begin position="214"/>
        <end position="251"/>
    </location>
</feature>
<dbReference type="PANTHER" id="PTHR15551:SF3">
    <property type="entry name" value="LIM AND CALPONIN HOMOLOGY DOMAINS-CONTAINING PROTEIN 1"/>
    <property type="match status" value="1"/>
</dbReference>
<feature type="compositionally biased region" description="Low complexity" evidence="5">
    <location>
        <begin position="45"/>
        <end position="54"/>
    </location>
</feature>
<feature type="region of interest" description="Disordered" evidence="5">
    <location>
        <begin position="636"/>
        <end position="658"/>
    </location>
</feature>
<feature type="region of interest" description="Disordered" evidence="5">
    <location>
        <begin position="309"/>
        <end position="334"/>
    </location>
</feature>
<feature type="compositionally biased region" description="Polar residues" evidence="5">
    <location>
        <begin position="110"/>
        <end position="119"/>
    </location>
</feature>
<name>A0A6P7RA49_MUSCR</name>
<gene>
    <name evidence="8" type="primary">Limch1</name>
</gene>
<feature type="region of interest" description="Disordered" evidence="5">
    <location>
        <begin position="673"/>
        <end position="798"/>
    </location>
</feature>
<evidence type="ECO:0000313" key="7">
    <source>
        <dbReference type="Proteomes" id="UP000515126"/>
    </source>
</evidence>
<evidence type="ECO:0000256" key="1">
    <source>
        <dbReference type="ARBA" id="ARBA00022723"/>
    </source>
</evidence>
<feature type="compositionally biased region" description="Polar residues" evidence="5">
    <location>
        <begin position="447"/>
        <end position="456"/>
    </location>
</feature>
<feature type="compositionally biased region" description="Basic and acidic residues" evidence="5">
    <location>
        <begin position="535"/>
        <end position="545"/>
    </location>
</feature>
<sequence>MRKETDDIDSPKRSIRDSGYIDCWDSERSDSLSPPRHGRDDSFDSLDSFGSRSRQTPSPDVVLRGSSDGRGSDSESDLPHRKLPDVKKDDMSARRTSHGEPKSAVPFNQYLPNKSNQTAYVPAPLRKKKAEREEFRKSWSTATSPLGGERPFRYGPRTPVSDDAESTSMFDMRCEEEAAVLPHSRARQEQLQLINNQLREEDDKWQDDLARWKSRRRSASQDLIKKEEERKKMEKLMSGEDGTSERRKSIKTYREIVQEKERRERELHEAYKNARSQEEAEGILQQYIERFTISEAVLERLEMPKILERSHSTEPNVSSFPNDPSPMKYLRQQSLPPPKFTATVETTIARTSVPESIAAIGTGSPSKTITPNTVPMLTPRPYSQPKNSQEVLKTFKVDGKVNMNGEMAPGDEEGKEKEGPAAAAPGPSLTKSQMFEGVATVHGSPVQVKQGSNSIEINIKKPNSAPQELTAASEETESNGQEDEDGEERPGIGDLEPDSAEPQHFTTTVTRCSPTVALVEFSSNPQLKNEVPEQGQKKPEKEMSGKVELVLSQKVAKPKSPEPEATLTFPFLDKMPETNQLHLPNPSSQADSPSSEKSPGSTPFKFWAWDPEEERRRQEKWQQEQERLLQERYQKEQDKLKEEWEKAQKEVEEEERRYYEEERKIIEDTVVPFTISSSSADQLSTSLSVTEGSGTRNKMVLENCPDKENERRQKTPFQENDSDSLLKTREGGLPEEQSLTPSPSANPENSVSKGIHQDPQPEAEAGAPHCGTNPQPAQDPPWNQQMLNPPTSTSEDVKPKTLALEKTVNHQMESPGERRKSISGKKLCSSCGLTLGKGAAMIIETLNLYFHIQCFRCGICKGQLGDAVSGTDVRIRNGLLNCTDCYMRSRSAGQPTTL</sequence>
<dbReference type="GO" id="GO:0051893">
    <property type="term" value="P:regulation of focal adhesion assembly"/>
    <property type="evidence" value="ECO:0007669"/>
    <property type="project" value="TreeGrafter"/>
</dbReference>
<dbReference type="PANTHER" id="PTHR15551">
    <property type="entry name" value="LIM DOMAIN ONLY 7"/>
    <property type="match status" value="1"/>
</dbReference>
<feature type="compositionally biased region" description="Acidic residues" evidence="5">
    <location>
        <begin position="474"/>
        <end position="487"/>
    </location>
</feature>
<dbReference type="Gene3D" id="2.10.110.10">
    <property type="entry name" value="Cysteine Rich Protein"/>
    <property type="match status" value="1"/>
</dbReference>
<dbReference type="GO" id="GO:0051496">
    <property type="term" value="P:positive regulation of stress fiber assembly"/>
    <property type="evidence" value="ECO:0007669"/>
    <property type="project" value="TreeGrafter"/>
</dbReference>
<dbReference type="GeneID" id="110294417"/>
<evidence type="ECO:0000256" key="4">
    <source>
        <dbReference type="PROSITE-ProRule" id="PRU00125"/>
    </source>
</evidence>
<dbReference type="RefSeq" id="XP_029333805.1">
    <property type="nucleotide sequence ID" value="XM_029477945.1"/>
</dbReference>
<proteinExistence type="predicted"/>
<feature type="compositionally biased region" description="Polar residues" evidence="5">
    <location>
        <begin position="504"/>
        <end position="513"/>
    </location>
</feature>
<feature type="compositionally biased region" description="Basic and acidic residues" evidence="5">
    <location>
        <begin position="223"/>
        <end position="251"/>
    </location>
</feature>
<feature type="compositionally biased region" description="Polar residues" evidence="5">
    <location>
        <begin position="363"/>
        <end position="375"/>
    </location>
</feature>
<reference evidence="8" key="1">
    <citation type="submission" date="2025-08" db="UniProtKB">
        <authorList>
            <consortium name="RefSeq"/>
        </authorList>
    </citation>
    <scope>IDENTIFICATION</scope>
</reference>
<feature type="compositionally biased region" description="Basic and acidic residues" evidence="5">
    <location>
        <begin position="70"/>
        <end position="101"/>
    </location>
</feature>
<dbReference type="GO" id="GO:0001725">
    <property type="term" value="C:stress fiber"/>
    <property type="evidence" value="ECO:0007669"/>
    <property type="project" value="TreeGrafter"/>
</dbReference>
<feature type="compositionally biased region" description="Basic and acidic residues" evidence="5">
    <location>
        <begin position="704"/>
        <end position="713"/>
    </location>
</feature>
<dbReference type="PROSITE" id="PS50023">
    <property type="entry name" value="LIM_DOMAIN_2"/>
    <property type="match status" value="1"/>
</dbReference>
<feature type="region of interest" description="Disordered" evidence="5">
    <location>
        <begin position="442"/>
        <end position="610"/>
    </location>
</feature>
<dbReference type="GO" id="GO:0032034">
    <property type="term" value="F:myosin II head/neck binding"/>
    <property type="evidence" value="ECO:0007669"/>
    <property type="project" value="TreeGrafter"/>
</dbReference>
<evidence type="ECO:0000259" key="6">
    <source>
        <dbReference type="PROSITE" id="PS50023"/>
    </source>
</evidence>
<keyword evidence="1 4" id="KW-0479">Metal-binding</keyword>
<dbReference type="Proteomes" id="UP000515126">
    <property type="component" value="Chromosome 5"/>
</dbReference>
<dbReference type="InterPro" id="IPR001781">
    <property type="entry name" value="Znf_LIM"/>
</dbReference>
<feature type="region of interest" description="Disordered" evidence="5">
    <location>
        <begin position="1"/>
        <end position="167"/>
    </location>
</feature>
<dbReference type="SMART" id="SM00132">
    <property type="entry name" value="LIM"/>
    <property type="match status" value="1"/>
</dbReference>
<evidence type="ECO:0000256" key="2">
    <source>
        <dbReference type="ARBA" id="ARBA00022833"/>
    </source>
</evidence>
<evidence type="ECO:0000313" key="8">
    <source>
        <dbReference type="RefSeq" id="XP_029333805.1"/>
    </source>
</evidence>